<accession>A0A9N9ZJS7</accession>
<evidence type="ECO:0000313" key="2">
    <source>
        <dbReference type="Proteomes" id="UP000775872"/>
    </source>
</evidence>
<sequence length="102" mass="11093">MPKQMTKMESITFATTHLGSKYARSSAQPSVIAHGRPQKGSIIAPGHYPMRAWAANITTTCRAVMRHAGRRYTAKSSLARHISATEDGVTTLILSIPVTLML</sequence>
<comment type="caution">
    <text evidence="1">The sequence shown here is derived from an EMBL/GenBank/DDBJ whole genome shotgun (WGS) entry which is preliminary data.</text>
</comment>
<dbReference type="AlphaFoldDB" id="A0A9N9ZJS7"/>
<gene>
    <name evidence="1" type="ORF">CSOL1703_00006324</name>
</gene>
<proteinExistence type="predicted"/>
<organism evidence="1 2">
    <name type="scientific">Clonostachys solani</name>
    <dbReference type="NCBI Taxonomy" id="160281"/>
    <lineage>
        <taxon>Eukaryota</taxon>
        <taxon>Fungi</taxon>
        <taxon>Dikarya</taxon>
        <taxon>Ascomycota</taxon>
        <taxon>Pezizomycotina</taxon>
        <taxon>Sordariomycetes</taxon>
        <taxon>Hypocreomycetidae</taxon>
        <taxon>Hypocreales</taxon>
        <taxon>Bionectriaceae</taxon>
        <taxon>Clonostachys</taxon>
    </lineage>
</organism>
<reference evidence="1" key="1">
    <citation type="submission" date="2021-10" db="EMBL/GenBank/DDBJ databases">
        <authorList>
            <person name="Piombo E."/>
        </authorList>
    </citation>
    <scope>NUCLEOTIDE SEQUENCE</scope>
</reference>
<evidence type="ECO:0000313" key="1">
    <source>
        <dbReference type="EMBL" id="CAH0056384.1"/>
    </source>
</evidence>
<dbReference type="EMBL" id="CABFOC020000063">
    <property type="protein sequence ID" value="CAH0056384.1"/>
    <property type="molecule type" value="Genomic_DNA"/>
</dbReference>
<keyword evidence="2" id="KW-1185">Reference proteome</keyword>
<dbReference type="Proteomes" id="UP000775872">
    <property type="component" value="Unassembled WGS sequence"/>
</dbReference>
<protein>
    <submittedName>
        <fullName evidence="1">Uncharacterized protein</fullName>
    </submittedName>
</protein>
<name>A0A9N9ZJS7_9HYPO</name>